<dbReference type="InterPro" id="IPR029044">
    <property type="entry name" value="Nucleotide-diphossugar_trans"/>
</dbReference>
<reference evidence="14 15" key="1">
    <citation type="submission" date="2019-02" db="EMBL/GenBank/DDBJ databases">
        <title>Deep-cultivation of Planctomycetes and their phenomic and genomic characterization uncovers novel biology.</title>
        <authorList>
            <person name="Wiegand S."/>
            <person name="Jogler M."/>
            <person name="Boedeker C."/>
            <person name="Pinto D."/>
            <person name="Vollmers J."/>
            <person name="Rivas-Marin E."/>
            <person name="Kohn T."/>
            <person name="Peeters S.H."/>
            <person name="Heuer A."/>
            <person name="Rast P."/>
            <person name="Oberbeckmann S."/>
            <person name="Bunk B."/>
            <person name="Jeske O."/>
            <person name="Meyerdierks A."/>
            <person name="Storesund J.E."/>
            <person name="Kallscheuer N."/>
            <person name="Luecker S."/>
            <person name="Lage O.M."/>
            <person name="Pohl T."/>
            <person name="Merkel B.J."/>
            <person name="Hornburger P."/>
            <person name="Mueller R.-W."/>
            <person name="Bruemmer F."/>
            <person name="Labrenz M."/>
            <person name="Spormann A.M."/>
            <person name="Op Den Camp H."/>
            <person name="Overmann J."/>
            <person name="Amann R."/>
            <person name="Jetten M.S.M."/>
            <person name="Mascher T."/>
            <person name="Medema M.H."/>
            <person name="Devos D.P."/>
            <person name="Kaster A.-K."/>
            <person name="Ovreas L."/>
            <person name="Rohde M."/>
            <person name="Galperin M.Y."/>
            <person name="Jogler C."/>
        </authorList>
    </citation>
    <scope>NUCLEOTIDE SEQUENCE [LARGE SCALE GENOMIC DNA]</scope>
    <source>
        <strain evidence="14 15">Pan54</strain>
    </source>
</reference>
<comment type="similarity">
    <text evidence="3">Belongs to the glycosyltransferase 2 family. OpgH subfamily.</text>
</comment>
<dbReference type="PANTHER" id="PTHR43867:SF5">
    <property type="entry name" value="GLUCANS BIOSYNTHESIS GLUCOSYLTRANSFERASE H"/>
    <property type="match status" value="1"/>
</dbReference>
<dbReference type="GO" id="GO:0005886">
    <property type="term" value="C:plasma membrane"/>
    <property type="evidence" value="ECO:0007669"/>
    <property type="project" value="UniProtKB-SubCell"/>
</dbReference>
<evidence type="ECO:0000256" key="1">
    <source>
        <dbReference type="ARBA" id="ARBA00004429"/>
    </source>
</evidence>
<keyword evidence="10 12" id="KW-1133">Transmembrane helix</keyword>
<keyword evidence="5" id="KW-1003">Cell membrane</keyword>
<evidence type="ECO:0000313" key="15">
    <source>
        <dbReference type="Proteomes" id="UP000316095"/>
    </source>
</evidence>
<comment type="caution">
    <text evidence="14">The sequence shown here is derived from an EMBL/GenBank/DDBJ whole genome shotgun (WGS) entry which is preliminary data.</text>
</comment>
<evidence type="ECO:0000256" key="6">
    <source>
        <dbReference type="ARBA" id="ARBA00022519"/>
    </source>
</evidence>
<protein>
    <recommendedName>
        <fullName evidence="4">Glucans biosynthesis glucosyltransferase H</fullName>
    </recommendedName>
</protein>
<dbReference type="Pfam" id="PF13632">
    <property type="entry name" value="Glyco_trans_2_3"/>
    <property type="match status" value="1"/>
</dbReference>
<dbReference type="SUPFAM" id="SSF53448">
    <property type="entry name" value="Nucleotide-diphospho-sugar transferases"/>
    <property type="match status" value="1"/>
</dbReference>
<evidence type="ECO:0000256" key="7">
    <source>
        <dbReference type="ARBA" id="ARBA00022676"/>
    </source>
</evidence>
<feature type="transmembrane region" description="Helical" evidence="12">
    <location>
        <begin position="531"/>
        <end position="552"/>
    </location>
</feature>
<organism evidence="14 15">
    <name type="scientific">Rubinisphaera italica</name>
    <dbReference type="NCBI Taxonomy" id="2527969"/>
    <lineage>
        <taxon>Bacteria</taxon>
        <taxon>Pseudomonadati</taxon>
        <taxon>Planctomycetota</taxon>
        <taxon>Planctomycetia</taxon>
        <taxon>Planctomycetales</taxon>
        <taxon>Planctomycetaceae</taxon>
        <taxon>Rubinisphaera</taxon>
    </lineage>
</organism>
<proteinExistence type="inferred from homology"/>
<dbReference type="AlphaFoldDB" id="A0A5C5XKL2"/>
<feature type="transmembrane region" description="Helical" evidence="12">
    <location>
        <begin position="447"/>
        <end position="464"/>
    </location>
</feature>
<dbReference type="EMBL" id="SJPG01000001">
    <property type="protein sequence ID" value="TWT62675.1"/>
    <property type="molecule type" value="Genomic_DNA"/>
</dbReference>
<evidence type="ECO:0000256" key="12">
    <source>
        <dbReference type="SAM" id="Phobius"/>
    </source>
</evidence>
<evidence type="ECO:0000256" key="10">
    <source>
        <dbReference type="ARBA" id="ARBA00022989"/>
    </source>
</evidence>
<feature type="transmembrane region" description="Helical" evidence="12">
    <location>
        <begin position="407"/>
        <end position="426"/>
    </location>
</feature>
<evidence type="ECO:0000259" key="13">
    <source>
        <dbReference type="Pfam" id="PF13632"/>
    </source>
</evidence>
<dbReference type="NCBIfam" id="NF003962">
    <property type="entry name" value="PRK05454.2-5"/>
    <property type="match status" value="1"/>
</dbReference>
<dbReference type="GO" id="GO:0016758">
    <property type="term" value="F:hexosyltransferase activity"/>
    <property type="evidence" value="ECO:0007669"/>
    <property type="project" value="TreeGrafter"/>
</dbReference>
<evidence type="ECO:0000313" key="14">
    <source>
        <dbReference type="EMBL" id="TWT62675.1"/>
    </source>
</evidence>
<dbReference type="RefSeq" id="WP_242631473.1">
    <property type="nucleotide sequence ID" value="NZ_SJPG01000001.1"/>
</dbReference>
<feature type="transmembrane region" description="Helical" evidence="12">
    <location>
        <begin position="50"/>
        <end position="71"/>
    </location>
</feature>
<evidence type="ECO:0000256" key="3">
    <source>
        <dbReference type="ARBA" id="ARBA00009337"/>
    </source>
</evidence>
<feature type="transmembrane region" description="Helical" evidence="12">
    <location>
        <begin position="373"/>
        <end position="395"/>
    </location>
</feature>
<dbReference type="Gene3D" id="3.90.550.10">
    <property type="entry name" value="Spore Coat Polysaccharide Biosynthesis Protein SpsA, Chain A"/>
    <property type="match status" value="1"/>
</dbReference>
<feature type="transmembrane region" description="Helical" evidence="12">
    <location>
        <begin position="16"/>
        <end position="38"/>
    </location>
</feature>
<evidence type="ECO:0000256" key="5">
    <source>
        <dbReference type="ARBA" id="ARBA00022475"/>
    </source>
</evidence>
<name>A0A5C5XKL2_9PLAN</name>
<dbReference type="InterPro" id="IPR050321">
    <property type="entry name" value="Glycosyltr_2/OpgH_subfam"/>
</dbReference>
<dbReference type="NCBIfam" id="NF003958">
    <property type="entry name" value="PRK05454.2-1"/>
    <property type="match status" value="1"/>
</dbReference>
<dbReference type="PANTHER" id="PTHR43867">
    <property type="entry name" value="CELLULOSE SYNTHASE CATALYTIC SUBUNIT A [UDP-FORMING]"/>
    <property type="match status" value="1"/>
</dbReference>
<evidence type="ECO:0000256" key="9">
    <source>
        <dbReference type="ARBA" id="ARBA00022692"/>
    </source>
</evidence>
<gene>
    <name evidence="14" type="primary">opgH</name>
    <name evidence="14" type="ORF">Pan54_34190</name>
</gene>
<evidence type="ECO:0000256" key="11">
    <source>
        <dbReference type="ARBA" id="ARBA00023136"/>
    </source>
</evidence>
<keyword evidence="7 14" id="KW-0328">Glycosyltransferase</keyword>
<keyword evidence="6" id="KW-0997">Cell inner membrane</keyword>
<comment type="pathway">
    <text evidence="2">Glycan metabolism; osmoregulated periplasmic glucan (OPG) biosynthesis.</text>
</comment>
<dbReference type="CDD" id="cd04191">
    <property type="entry name" value="Glucan_BSP_MdoH"/>
    <property type="match status" value="1"/>
</dbReference>
<dbReference type="InterPro" id="IPR001173">
    <property type="entry name" value="Glyco_trans_2-like"/>
</dbReference>
<comment type="subcellular location">
    <subcellularLocation>
        <location evidence="1">Cell inner membrane</location>
        <topology evidence="1">Multi-pass membrane protein</topology>
    </subcellularLocation>
</comment>
<sequence>MESSARSSYQIRQTRLALLIVSLYSTILLMAPFVYAISRNGVSSLESVSTVLFAMLSFWVSLGFWNAFFGYQKMSRLKRSESASKRKSISLEVQEQTKTAILMPIYNEDPEAVIARLHAIIQSLRKVNAESGFEIFVLSDTTNPDIALREELVWSQYLERFKPSINIYYRRRLKNAQRKAGNIADFCERWGTSYDFMLVLDADSVMAGETIVEMVRRMAADPKLGILQVSPRPFNRHSLFARLQQFSAAAYGPLCVRGFCSWTGVDGNYWGHNALIRIRPFIDHCHLPILPGPRPLGGEILSHDFVEAALMRRAGWKVRVAADLEGSYEECPTTLADYVQRDQRWCQGNMQHARLVVSEGFHPLSRVHFAMGVMSYIASPLWLTFMLVTFLSQYLESFPTGATVSASYVMACMFGIFAVTMGLLLVPKFMGLSCLFRDRKQVTQFGGPLALTVSVFLEIFFSVLLAPVMAYYHSRFVLMTLMGRTVSWNSQQREETRVSAKDAWSMHWDVFAFYGLLGTLVASLAPQMLPWFAPILVGPLLVVPFAMILGSARFGRWLTKHQWLLIPEEQAESPLLKSMQEVLNDFEQHPVVKTGEDIFESVLRDINRTTMHLRIAEATNCLAPEDQEKDIELELLVNRSDLLNAPIEVRRRILTDAKTFNRLAASFQQA</sequence>
<evidence type="ECO:0000256" key="2">
    <source>
        <dbReference type="ARBA" id="ARBA00005001"/>
    </source>
</evidence>
<keyword evidence="15" id="KW-1185">Reference proteome</keyword>
<evidence type="ECO:0000256" key="8">
    <source>
        <dbReference type="ARBA" id="ARBA00022679"/>
    </source>
</evidence>
<feature type="domain" description="Glycosyltransferase 2-like" evidence="13">
    <location>
        <begin position="198"/>
        <end position="417"/>
    </location>
</feature>
<keyword evidence="8 14" id="KW-0808">Transferase</keyword>
<keyword evidence="9 12" id="KW-0812">Transmembrane</keyword>
<dbReference type="Proteomes" id="UP000316095">
    <property type="component" value="Unassembled WGS sequence"/>
</dbReference>
<evidence type="ECO:0000256" key="4">
    <source>
        <dbReference type="ARBA" id="ARBA00020585"/>
    </source>
</evidence>
<accession>A0A5C5XKL2</accession>
<keyword evidence="11 12" id="KW-0472">Membrane</keyword>